<sequence>MPDEELRKSRFTESWPDIETGDFTHLLMKLKFIGRKPEERLLKHIDNFPKPESGSSSL</sequence>
<dbReference type="AlphaFoldDB" id="A0A0P1ALL3"/>
<dbReference type="EMBL" id="CCYD01000610">
    <property type="protein sequence ID" value="CEG42206.1"/>
    <property type="molecule type" value="Genomic_DNA"/>
</dbReference>
<organism evidence="1 2">
    <name type="scientific">Plasmopara halstedii</name>
    <name type="common">Downy mildew of sunflower</name>
    <dbReference type="NCBI Taxonomy" id="4781"/>
    <lineage>
        <taxon>Eukaryota</taxon>
        <taxon>Sar</taxon>
        <taxon>Stramenopiles</taxon>
        <taxon>Oomycota</taxon>
        <taxon>Peronosporomycetes</taxon>
        <taxon>Peronosporales</taxon>
        <taxon>Peronosporaceae</taxon>
        <taxon>Plasmopara</taxon>
    </lineage>
</organism>
<dbReference type="GeneID" id="36407555"/>
<accession>A0A0P1ALL3</accession>
<protein>
    <submittedName>
        <fullName evidence="1">Uncharacterized protein</fullName>
    </submittedName>
</protein>
<evidence type="ECO:0000313" key="2">
    <source>
        <dbReference type="Proteomes" id="UP000054928"/>
    </source>
</evidence>
<reference evidence="2" key="1">
    <citation type="submission" date="2014-09" db="EMBL/GenBank/DDBJ databases">
        <authorList>
            <person name="Sharma Rahul"/>
            <person name="Thines Marco"/>
        </authorList>
    </citation>
    <scope>NUCLEOTIDE SEQUENCE [LARGE SCALE GENOMIC DNA]</scope>
</reference>
<proteinExistence type="predicted"/>
<evidence type="ECO:0000313" key="1">
    <source>
        <dbReference type="EMBL" id="CEG42206.1"/>
    </source>
</evidence>
<keyword evidence="2" id="KW-1185">Reference proteome</keyword>
<dbReference type="Proteomes" id="UP000054928">
    <property type="component" value="Unassembled WGS sequence"/>
</dbReference>
<dbReference type="RefSeq" id="XP_024578575.1">
    <property type="nucleotide sequence ID" value="XM_024728061.1"/>
</dbReference>
<name>A0A0P1ALL3_PLAHL</name>